<dbReference type="InterPro" id="IPR051455">
    <property type="entry name" value="Bact_solute-bind_prot3"/>
</dbReference>
<evidence type="ECO:0000313" key="7">
    <source>
        <dbReference type="EMBL" id="VFA89351.1"/>
    </source>
</evidence>
<proteinExistence type="inferred from homology"/>
<keyword evidence="3" id="KW-0732">Signal</keyword>
<evidence type="ECO:0000256" key="2">
    <source>
        <dbReference type="ARBA" id="ARBA00022448"/>
    </source>
</evidence>
<evidence type="ECO:0000313" key="8">
    <source>
        <dbReference type="Proteomes" id="UP000360750"/>
    </source>
</evidence>
<feature type="region of interest" description="Disordered" evidence="5">
    <location>
        <begin position="1"/>
        <end position="29"/>
    </location>
</feature>
<dbReference type="Pfam" id="PF00497">
    <property type="entry name" value="SBP_bac_3"/>
    <property type="match status" value="1"/>
</dbReference>
<feature type="compositionally biased region" description="Low complexity" evidence="5">
    <location>
        <begin position="15"/>
        <end position="24"/>
    </location>
</feature>
<dbReference type="SUPFAM" id="SSF53850">
    <property type="entry name" value="Periplasmic binding protein-like II"/>
    <property type="match status" value="1"/>
</dbReference>
<dbReference type="PANTHER" id="PTHR30085">
    <property type="entry name" value="AMINO ACID ABC TRANSPORTER PERMEASE"/>
    <property type="match status" value="1"/>
</dbReference>
<evidence type="ECO:0000256" key="1">
    <source>
        <dbReference type="ARBA" id="ARBA00010333"/>
    </source>
</evidence>
<keyword evidence="2" id="KW-0813">Transport</keyword>
<evidence type="ECO:0000259" key="6">
    <source>
        <dbReference type="SMART" id="SM00062"/>
    </source>
</evidence>
<dbReference type="SMART" id="SM00062">
    <property type="entry name" value="PBPb"/>
    <property type="match status" value="1"/>
</dbReference>
<evidence type="ECO:0000256" key="5">
    <source>
        <dbReference type="SAM" id="MobiDB-lite"/>
    </source>
</evidence>
<dbReference type="Proteomes" id="UP000360750">
    <property type="component" value="Unassembled WGS sequence"/>
</dbReference>
<feature type="region of interest" description="Disordered" evidence="5">
    <location>
        <begin position="82"/>
        <end position="107"/>
    </location>
</feature>
<reference evidence="7 8" key="1">
    <citation type="submission" date="2019-02" db="EMBL/GenBank/DDBJ databases">
        <authorList>
            <consortium name="Pathogen Informatics"/>
        </authorList>
    </citation>
    <scope>NUCLEOTIDE SEQUENCE [LARGE SCALE GENOMIC DNA]</scope>
    <source>
        <strain evidence="7 8">3012STDY6756503</strain>
    </source>
</reference>
<gene>
    <name evidence="7" type="primary">artJ</name>
    <name evidence="7" type="ORF">NCTC8139_02913</name>
</gene>
<dbReference type="InterPro" id="IPR001638">
    <property type="entry name" value="Solute-binding_3/MltF_N"/>
</dbReference>
<name>A0ABD7V5R9_9ACTN</name>
<dbReference type="Gene3D" id="3.40.190.10">
    <property type="entry name" value="Periplasmic binding protein-like II"/>
    <property type="match status" value="2"/>
</dbReference>
<dbReference type="InterPro" id="IPR018313">
    <property type="entry name" value="SBP_3_CS"/>
</dbReference>
<organism evidence="7 8">
    <name type="scientific">Gordonia paraffinivorans</name>
    <dbReference type="NCBI Taxonomy" id="175628"/>
    <lineage>
        <taxon>Bacteria</taxon>
        <taxon>Bacillati</taxon>
        <taxon>Actinomycetota</taxon>
        <taxon>Actinomycetes</taxon>
        <taxon>Mycobacteriales</taxon>
        <taxon>Gordoniaceae</taxon>
        <taxon>Gordonia</taxon>
    </lineage>
</organism>
<dbReference type="CDD" id="cd13690">
    <property type="entry name" value="PBP2_GluB"/>
    <property type="match status" value="1"/>
</dbReference>
<dbReference type="PROSITE" id="PS01039">
    <property type="entry name" value="SBP_BACTERIAL_3"/>
    <property type="match status" value="1"/>
</dbReference>
<dbReference type="EMBL" id="CAACYD010000007">
    <property type="protein sequence ID" value="VFA89351.1"/>
    <property type="molecule type" value="Genomic_DNA"/>
</dbReference>
<dbReference type="PANTHER" id="PTHR30085:SF6">
    <property type="entry name" value="ABC TRANSPORTER GLUTAMINE-BINDING PROTEIN GLNH"/>
    <property type="match status" value="1"/>
</dbReference>
<sequence length="357" mass="38516">MTRVPMTRASKTPRLRAPAPAPTRSVRTSTAPRRLPLLAAVLALVAVVATGCVRFPAEESPPPTATADPLVLPGVQTDVPIEPPPSSEACNATQTLRPPAEMPEPARMPPGSTMAEIFERGRLIVGLDIGSNLFSFRDPISGDIEGFDVDIAHAIAEAIFGDPQRVEFQVLSSAERVDALRDHTVDVVIKTMSITCDRLDDISFSAPYYVASQRILAFRNSDIRGPAQLAGKRVCAARGATSIGRMQSIQPKVEMVTTSTWADCLVLMQQGQVDAVTSDDAILAGLAAQDPWVQVVGPSLGEEFYGVGIPKGEDDMVRFVNGVLEDLRATGRWQEIRNRWLSILDSGYGAPQPSYRD</sequence>
<dbReference type="AlphaFoldDB" id="A0ABD7V5R9"/>
<comment type="similarity">
    <text evidence="1 4">Belongs to the bacterial solute-binding protein 3 family.</text>
</comment>
<comment type="caution">
    <text evidence="7">The sequence shown here is derived from an EMBL/GenBank/DDBJ whole genome shotgun (WGS) entry which is preliminary data.</text>
</comment>
<feature type="domain" description="Solute-binding protein family 3/N-terminal" evidence="6">
    <location>
        <begin position="122"/>
        <end position="344"/>
    </location>
</feature>
<accession>A0ABD7V5R9</accession>
<evidence type="ECO:0000256" key="4">
    <source>
        <dbReference type="RuleBase" id="RU003744"/>
    </source>
</evidence>
<protein>
    <submittedName>
        <fullName evidence="7">ABC transporter arginine-binding protein 1</fullName>
    </submittedName>
</protein>
<evidence type="ECO:0000256" key="3">
    <source>
        <dbReference type="ARBA" id="ARBA00022729"/>
    </source>
</evidence>